<dbReference type="GeneID" id="25567461"/>
<dbReference type="OrthoDB" id="120976at2759"/>
<dbReference type="STRING" id="461836.A0A0L0DM21"/>
<reference evidence="3 4" key="1">
    <citation type="submission" date="2010-05" db="EMBL/GenBank/DDBJ databases">
        <title>The Genome Sequence of Thecamonas trahens ATCC 50062.</title>
        <authorList>
            <consortium name="The Broad Institute Genome Sequencing Platform"/>
            <person name="Russ C."/>
            <person name="Cuomo C."/>
            <person name="Shea T."/>
            <person name="Young S.K."/>
            <person name="Zeng Q."/>
            <person name="Koehrsen M."/>
            <person name="Haas B."/>
            <person name="Borodovsky M."/>
            <person name="Guigo R."/>
            <person name="Alvarado L."/>
            <person name="Berlin A."/>
            <person name="Bochicchio J."/>
            <person name="Borenstein D."/>
            <person name="Chapman S."/>
            <person name="Chen Z."/>
            <person name="Freedman E."/>
            <person name="Gellesch M."/>
            <person name="Goldberg J."/>
            <person name="Griggs A."/>
            <person name="Gujja S."/>
            <person name="Heilman E."/>
            <person name="Heiman D."/>
            <person name="Hepburn T."/>
            <person name="Howarth C."/>
            <person name="Jen D."/>
            <person name="Larson L."/>
            <person name="Mehta T."/>
            <person name="Park D."/>
            <person name="Pearson M."/>
            <person name="Roberts A."/>
            <person name="Saif S."/>
            <person name="Shenoy N."/>
            <person name="Sisk P."/>
            <person name="Stolte C."/>
            <person name="Sykes S."/>
            <person name="Thomson T."/>
            <person name="Walk T."/>
            <person name="White J."/>
            <person name="Yandava C."/>
            <person name="Burger G."/>
            <person name="Gray M.W."/>
            <person name="Holland P.W.H."/>
            <person name="King N."/>
            <person name="Lang F.B.F."/>
            <person name="Roger A.J."/>
            <person name="Ruiz-Trillo I."/>
            <person name="Lander E."/>
            <person name="Nusbaum C."/>
        </authorList>
    </citation>
    <scope>NUCLEOTIDE SEQUENCE [LARGE SCALE GENOMIC DNA]</scope>
    <source>
        <strain evidence="3 4">ATCC 50062</strain>
    </source>
</reference>
<dbReference type="InterPro" id="IPR032675">
    <property type="entry name" value="LRR_dom_sf"/>
</dbReference>
<dbReference type="PANTHER" id="PTHR24111">
    <property type="entry name" value="LEUCINE-RICH REPEAT-CONTAINING PROTEIN 34"/>
    <property type="match status" value="1"/>
</dbReference>
<evidence type="ECO:0000256" key="1">
    <source>
        <dbReference type="ARBA" id="ARBA00022737"/>
    </source>
</evidence>
<keyword evidence="4" id="KW-1185">Reference proteome</keyword>
<organism evidence="3 4">
    <name type="scientific">Thecamonas trahens ATCC 50062</name>
    <dbReference type="NCBI Taxonomy" id="461836"/>
    <lineage>
        <taxon>Eukaryota</taxon>
        <taxon>Apusozoa</taxon>
        <taxon>Apusomonadida</taxon>
        <taxon>Apusomonadidae</taxon>
        <taxon>Thecamonas</taxon>
    </lineage>
</organism>
<sequence>MDLLGATVEEVMLANSAMYDDGLTALAHELTLESSQVTHVDVSSNAITTAGVEELALALHVNTSLTSLSLRNNELSDTAGDVLASLLASARTLASLDIGFNELGDAAMHGVARGVAAARSLAKLSLAANGISAIGLAYLVDALNGSLLAAAGQASTARLAKSPSATKLLSDEASAAADAGDGLSQPSVYLEFAMATMTSVDVARGMTLTALDLYWNQVGDIGATLLASVLSGSEAGLTALNLGYNSIGDDGAAALGKALASNATLLELNLKSNTIADDGASAFAAGLAANKRLMRLHLDANAITATGARDLAAGLHANVNVNMITLSGNPCEACEEVMIAVSEGLANTSGAHPESSSADAGVVSTGLLTNAAALRMATETATEAAPSRLHNPLGIRLEPSSRFIRRTPLFCIDQTSAAHAIKRHRAERKSKHRRQRREREARRALEAVAGSEHSF</sequence>
<dbReference type="AlphaFoldDB" id="A0A0L0DM21"/>
<dbReference type="InterPro" id="IPR001611">
    <property type="entry name" value="Leu-rich_rpt"/>
</dbReference>
<evidence type="ECO:0000256" key="2">
    <source>
        <dbReference type="SAM" id="MobiDB-lite"/>
    </source>
</evidence>
<dbReference type="SMART" id="SM00368">
    <property type="entry name" value="LRR_RI"/>
    <property type="match status" value="8"/>
</dbReference>
<accession>A0A0L0DM21</accession>
<gene>
    <name evidence="3" type="ORF">AMSG_08873</name>
</gene>
<keyword evidence="1" id="KW-0677">Repeat</keyword>
<dbReference type="RefSeq" id="XP_013754414.1">
    <property type="nucleotide sequence ID" value="XM_013898960.1"/>
</dbReference>
<evidence type="ECO:0000313" key="3">
    <source>
        <dbReference type="EMBL" id="KNC53369.1"/>
    </source>
</evidence>
<dbReference type="Proteomes" id="UP000054408">
    <property type="component" value="Unassembled WGS sequence"/>
</dbReference>
<dbReference type="eggNOG" id="KOG4308">
    <property type="taxonomic scope" value="Eukaryota"/>
</dbReference>
<dbReference type="InterPro" id="IPR052201">
    <property type="entry name" value="LRR-containing_regulator"/>
</dbReference>
<dbReference type="PANTHER" id="PTHR24111:SF0">
    <property type="entry name" value="LEUCINE-RICH REPEAT-CONTAINING PROTEIN"/>
    <property type="match status" value="1"/>
</dbReference>
<dbReference type="OMA" id="PCEACEE"/>
<protein>
    <submittedName>
        <fullName evidence="3">NOD3 protein</fullName>
    </submittedName>
</protein>
<evidence type="ECO:0000313" key="4">
    <source>
        <dbReference type="Proteomes" id="UP000054408"/>
    </source>
</evidence>
<feature type="compositionally biased region" description="Basic residues" evidence="2">
    <location>
        <begin position="421"/>
        <end position="436"/>
    </location>
</feature>
<feature type="region of interest" description="Disordered" evidence="2">
    <location>
        <begin position="421"/>
        <end position="440"/>
    </location>
</feature>
<dbReference type="Pfam" id="PF13516">
    <property type="entry name" value="LRR_6"/>
    <property type="match status" value="5"/>
</dbReference>
<dbReference type="EMBL" id="GL349481">
    <property type="protein sequence ID" value="KNC53369.1"/>
    <property type="molecule type" value="Genomic_DNA"/>
</dbReference>
<dbReference type="SUPFAM" id="SSF52047">
    <property type="entry name" value="RNI-like"/>
    <property type="match status" value="1"/>
</dbReference>
<name>A0A0L0DM21_THETB</name>
<dbReference type="Gene3D" id="3.80.10.10">
    <property type="entry name" value="Ribonuclease Inhibitor"/>
    <property type="match status" value="2"/>
</dbReference>
<proteinExistence type="predicted"/>